<protein>
    <submittedName>
        <fullName evidence="1">Uncharacterized protein</fullName>
    </submittedName>
</protein>
<keyword evidence="2" id="KW-1185">Reference proteome</keyword>
<organism evidence="1 2">
    <name type="scientific">Pedobacter suwonensis</name>
    <dbReference type="NCBI Taxonomy" id="332999"/>
    <lineage>
        <taxon>Bacteria</taxon>
        <taxon>Pseudomonadati</taxon>
        <taxon>Bacteroidota</taxon>
        <taxon>Sphingobacteriia</taxon>
        <taxon>Sphingobacteriales</taxon>
        <taxon>Sphingobacteriaceae</taxon>
        <taxon>Pedobacter</taxon>
    </lineage>
</organism>
<evidence type="ECO:0000313" key="1">
    <source>
        <dbReference type="EMBL" id="SFA39545.1"/>
    </source>
</evidence>
<dbReference type="Proteomes" id="UP000198836">
    <property type="component" value="Unassembled WGS sequence"/>
</dbReference>
<name>A0A1I0SJ52_9SPHI</name>
<accession>A0A1I0SJ52</accession>
<dbReference type="AlphaFoldDB" id="A0A1I0SJ52"/>
<proteinExistence type="predicted"/>
<dbReference type="EMBL" id="FOJM01000001">
    <property type="protein sequence ID" value="SFA39545.1"/>
    <property type="molecule type" value="Genomic_DNA"/>
</dbReference>
<gene>
    <name evidence="1" type="ORF">SAMN04488511_101467</name>
</gene>
<evidence type="ECO:0000313" key="2">
    <source>
        <dbReference type="Proteomes" id="UP000198836"/>
    </source>
</evidence>
<reference evidence="2" key="1">
    <citation type="submission" date="2016-10" db="EMBL/GenBank/DDBJ databases">
        <authorList>
            <person name="Varghese N."/>
            <person name="Submissions S."/>
        </authorList>
    </citation>
    <scope>NUCLEOTIDE SEQUENCE [LARGE SCALE GENOMIC DNA]</scope>
    <source>
        <strain evidence="2">DSM 18130</strain>
    </source>
</reference>
<sequence>MIINDQLFEKTMLNCQVIVYSLALQRAERAFGLKGANLK</sequence>